<evidence type="ECO:0000256" key="6">
    <source>
        <dbReference type="ARBA" id="ARBA00022841"/>
    </source>
</evidence>
<reference evidence="9" key="1">
    <citation type="submission" date="2017-05" db="EMBL/GenBank/DDBJ databases">
        <authorList>
            <person name="Rodrigo-Torres L."/>
            <person name="Arahal R. D."/>
            <person name="Lucena T."/>
        </authorList>
    </citation>
    <scope>NUCLEOTIDE SEQUENCE [LARGE SCALE GENOMIC DNA]</scope>
    <source>
        <strain evidence="9">CECT 8489</strain>
    </source>
</reference>
<evidence type="ECO:0000256" key="4">
    <source>
        <dbReference type="ARBA" id="ARBA00022729"/>
    </source>
</evidence>
<dbReference type="RefSeq" id="WP_176440268.1">
    <property type="nucleotide sequence ID" value="NZ_FXXQ01000006.1"/>
</dbReference>
<proteinExistence type="predicted"/>
<dbReference type="AlphaFoldDB" id="A0A238J053"/>
<accession>A0A238J053</accession>
<dbReference type="UniPathway" id="UPA00286"/>
<keyword evidence="3" id="KW-0808">Transferase</keyword>
<evidence type="ECO:0000256" key="2">
    <source>
        <dbReference type="ARBA" id="ARBA00005182"/>
    </source>
</evidence>
<evidence type="ECO:0000256" key="1">
    <source>
        <dbReference type="ARBA" id="ARBA00004418"/>
    </source>
</evidence>
<name>A0A238J053_9RHOB</name>
<feature type="domain" description="AlgX/AlgJ SGNH hydrolase-like" evidence="7">
    <location>
        <begin position="54"/>
        <end position="305"/>
    </location>
</feature>
<protein>
    <submittedName>
        <fullName evidence="8">Alginate biosynthesis protein AlgX</fullName>
    </submittedName>
</protein>
<dbReference type="GO" id="GO:0042597">
    <property type="term" value="C:periplasmic space"/>
    <property type="evidence" value="ECO:0007669"/>
    <property type="project" value="UniProtKB-SubCell"/>
</dbReference>
<organism evidence="8 9">
    <name type="scientific">Boseongicola aestuarii</name>
    <dbReference type="NCBI Taxonomy" id="1470561"/>
    <lineage>
        <taxon>Bacteria</taxon>
        <taxon>Pseudomonadati</taxon>
        <taxon>Pseudomonadota</taxon>
        <taxon>Alphaproteobacteria</taxon>
        <taxon>Rhodobacterales</taxon>
        <taxon>Paracoccaceae</taxon>
        <taxon>Boseongicola</taxon>
    </lineage>
</organism>
<dbReference type="EMBL" id="FXXQ01000006">
    <property type="protein sequence ID" value="SMX24016.1"/>
    <property type="molecule type" value="Genomic_DNA"/>
</dbReference>
<evidence type="ECO:0000256" key="5">
    <source>
        <dbReference type="ARBA" id="ARBA00022764"/>
    </source>
</evidence>
<dbReference type="Pfam" id="PF16822">
    <property type="entry name" value="ALGX"/>
    <property type="match status" value="1"/>
</dbReference>
<dbReference type="InterPro" id="IPR031811">
    <property type="entry name" value="ALGX/ALGJ_SGNH-like"/>
</dbReference>
<evidence type="ECO:0000256" key="3">
    <source>
        <dbReference type="ARBA" id="ARBA00022679"/>
    </source>
</evidence>
<dbReference type="GO" id="GO:0042121">
    <property type="term" value="P:alginic acid biosynthetic process"/>
    <property type="evidence" value="ECO:0007669"/>
    <property type="project" value="UniProtKB-UniPathway"/>
</dbReference>
<sequence length="435" mass="45949">MKSARTRKLGNLSALALVLAVALGGFLGLASDAGAQSRFGCSALDAAHVPSIDGLDGYFFRISPDLANHNSMTDEVVAEVAAISAAMSARGTELIFVPLATKAQVLPAKLGPEAEKYVYDADLAATIYDAQRVRLSAAGVAVVDARRAFLASDDAHRAFFKTDPRLTNDGLRILAKAIADLRLDWPLAGGKGYVTTRGEPVVLDSIAHDVLQLSCLSELPSVETADYKTVAQSADDALDAPPRVVFAGPSEIVDASLNFDGFLSEVSGERVDLWLAKSSFSALTAYLTSEKYRQSPPEVLIWAVPVWENLALGGDQPFREAVAAIEDVCVSDLDAEVAGPDRLRVALGEATFNDAQTLMIENAGAAGGHAVFNFVGMDGQMRSRTVVRPADVARSGRFYMPLTGLWDAGVSHVDIETPLTESALPVVALCRGAAG</sequence>
<comment type="subcellular location">
    <subcellularLocation>
        <location evidence="1">Periplasm</location>
    </subcellularLocation>
</comment>
<comment type="pathway">
    <text evidence="2">Glycan biosynthesis; alginate biosynthesis.</text>
</comment>
<keyword evidence="9" id="KW-1185">Reference proteome</keyword>
<dbReference type="GO" id="GO:0016740">
    <property type="term" value="F:transferase activity"/>
    <property type="evidence" value="ECO:0007669"/>
    <property type="project" value="UniProtKB-KW"/>
</dbReference>
<keyword evidence="4" id="KW-0732">Signal</keyword>
<evidence type="ECO:0000313" key="8">
    <source>
        <dbReference type="EMBL" id="SMX24016.1"/>
    </source>
</evidence>
<keyword evidence="6" id="KW-0016">Alginate biosynthesis</keyword>
<dbReference type="Proteomes" id="UP000201838">
    <property type="component" value="Unassembled WGS sequence"/>
</dbReference>
<evidence type="ECO:0000313" key="9">
    <source>
        <dbReference type="Proteomes" id="UP000201838"/>
    </source>
</evidence>
<keyword evidence="5" id="KW-0574">Periplasm</keyword>
<gene>
    <name evidence="8" type="primary">algX</name>
    <name evidence="8" type="ORF">BOA8489_02130</name>
</gene>
<evidence type="ECO:0000259" key="7">
    <source>
        <dbReference type="Pfam" id="PF16822"/>
    </source>
</evidence>